<sequence>MCKKISLSICTGLILGLLTSSSVSAQEEGLEYGFKAALPEMYVFLTSQFYNYGKDEFGKYANAGDAKLAGHSVFIPMSGYIDILSQLNPDLKAEAEFELYRAESVKICKLRGVWSPKEWFSLAMGRDFVPIGTQDKSYYPPSQFRIFTVAPYLYRNVMRSSGWWDTGVFVSGKKNLTKQVALLYNVSMTNGPGDSHQTLKLEDMMGTNSAGYMYEHFHTNARQYLDNNGDKPVCVRLALLPMEGLEFGSSYFKAKYNDSETYGCDYTFYHLLYGSDKLDVACEYGRIGIDVNPSKNPRADKKIHQSSAYIAASYKILQEKYVHFLAPAIRYEIIDPWEEDTTNKGARKSISIGVNISPVEHFLIRAAYQRTMEKGDELKNDGVSLETVFDF</sequence>
<dbReference type="AlphaFoldDB" id="A0A1J5EFR1"/>
<evidence type="ECO:0008006" key="4">
    <source>
        <dbReference type="Google" id="ProtNLM"/>
    </source>
</evidence>
<name>A0A1J5EFR1_9BACT</name>
<feature type="chain" id="PRO_5013289500" description="Porin domain-containing protein" evidence="1">
    <location>
        <begin position="26"/>
        <end position="391"/>
    </location>
</feature>
<reference evidence="2 3" key="1">
    <citation type="journal article" date="2016" name="Environ. Microbiol.">
        <title>Genomic resolution of a cold subsurface aquifer community provides metabolic insights for novel microbes adapted to high CO concentrations.</title>
        <authorList>
            <person name="Probst A.J."/>
            <person name="Castelle C.J."/>
            <person name="Singh A."/>
            <person name="Brown C.T."/>
            <person name="Anantharaman K."/>
            <person name="Sharon I."/>
            <person name="Hug L.A."/>
            <person name="Burstein D."/>
            <person name="Emerson J.B."/>
            <person name="Thomas B.C."/>
            <person name="Banfield J.F."/>
        </authorList>
    </citation>
    <scope>NUCLEOTIDE SEQUENCE [LARGE SCALE GENOMIC DNA]</scope>
    <source>
        <strain evidence="2">CG2_30_40_21</strain>
    </source>
</reference>
<dbReference type="STRING" id="1817895.AUJ95_03235"/>
<evidence type="ECO:0000256" key="1">
    <source>
        <dbReference type="SAM" id="SignalP"/>
    </source>
</evidence>
<evidence type="ECO:0000313" key="3">
    <source>
        <dbReference type="Proteomes" id="UP000183085"/>
    </source>
</evidence>
<dbReference type="SUPFAM" id="SSF56935">
    <property type="entry name" value="Porins"/>
    <property type="match status" value="1"/>
</dbReference>
<keyword evidence="1" id="KW-0732">Signal</keyword>
<dbReference type="EMBL" id="MNYI01000078">
    <property type="protein sequence ID" value="OIP41512.1"/>
    <property type="molecule type" value="Genomic_DNA"/>
</dbReference>
<dbReference type="Proteomes" id="UP000183085">
    <property type="component" value="Unassembled WGS sequence"/>
</dbReference>
<proteinExistence type="predicted"/>
<dbReference type="InterPro" id="IPR023614">
    <property type="entry name" value="Porin_dom_sf"/>
</dbReference>
<gene>
    <name evidence="2" type="ORF">AUJ95_03235</name>
</gene>
<accession>A0A1J5EFR1</accession>
<evidence type="ECO:0000313" key="2">
    <source>
        <dbReference type="EMBL" id="OIP41512.1"/>
    </source>
</evidence>
<dbReference type="Gene3D" id="2.40.160.10">
    <property type="entry name" value="Porin"/>
    <property type="match status" value="1"/>
</dbReference>
<organism evidence="2 3">
    <name type="scientific">Candidatus Desantisbacteria bacterium CG2_30_40_21</name>
    <dbReference type="NCBI Taxonomy" id="1817895"/>
    <lineage>
        <taxon>Bacteria</taxon>
        <taxon>Candidatus Desantisiibacteriota</taxon>
    </lineage>
</organism>
<feature type="signal peptide" evidence="1">
    <location>
        <begin position="1"/>
        <end position="25"/>
    </location>
</feature>
<comment type="caution">
    <text evidence="2">The sequence shown here is derived from an EMBL/GenBank/DDBJ whole genome shotgun (WGS) entry which is preliminary data.</text>
</comment>
<protein>
    <recommendedName>
        <fullName evidence="4">Porin domain-containing protein</fullName>
    </recommendedName>
</protein>